<protein>
    <submittedName>
        <fullName evidence="2">Uncharacterized protein</fullName>
    </submittedName>
</protein>
<evidence type="ECO:0000313" key="2">
    <source>
        <dbReference type="EMBL" id="CAB1428360.1"/>
    </source>
</evidence>
<evidence type="ECO:0000313" key="3">
    <source>
        <dbReference type="Proteomes" id="UP001153269"/>
    </source>
</evidence>
<sequence>MGHFVSSAKTTDVTLGQDDSTFVSLADFSHLRPGLAPLRKVPGKTLQELVSIASQRSPSPGPNHVASSSSNAHNSASAPPIASSARPSCTFTPSLAAHFN</sequence>
<name>A0A9N7UBI1_PLEPL</name>
<comment type="caution">
    <text evidence="2">The sequence shown here is derived from an EMBL/GenBank/DDBJ whole genome shotgun (WGS) entry which is preliminary data.</text>
</comment>
<dbReference type="EMBL" id="CADEAL010001046">
    <property type="protein sequence ID" value="CAB1428360.1"/>
    <property type="molecule type" value="Genomic_DNA"/>
</dbReference>
<dbReference type="AlphaFoldDB" id="A0A9N7UBI1"/>
<feature type="region of interest" description="Disordered" evidence="1">
    <location>
        <begin position="53"/>
        <end position="100"/>
    </location>
</feature>
<keyword evidence="3" id="KW-1185">Reference proteome</keyword>
<gene>
    <name evidence="2" type="ORF">PLEPLA_LOCUS16326</name>
</gene>
<evidence type="ECO:0000256" key="1">
    <source>
        <dbReference type="SAM" id="MobiDB-lite"/>
    </source>
</evidence>
<accession>A0A9N7UBI1</accession>
<organism evidence="2 3">
    <name type="scientific">Pleuronectes platessa</name>
    <name type="common">European plaice</name>
    <dbReference type="NCBI Taxonomy" id="8262"/>
    <lineage>
        <taxon>Eukaryota</taxon>
        <taxon>Metazoa</taxon>
        <taxon>Chordata</taxon>
        <taxon>Craniata</taxon>
        <taxon>Vertebrata</taxon>
        <taxon>Euteleostomi</taxon>
        <taxon>Actinopterygii</taxon>
        <taxon>Neopterygii</taxon>
        <taxon>Teleostei</taxon>
        <taxon>Neoteleostei</taxon>
        <taxon>Acanthomorphata</taxon>
        <taxon>Carangaria</taxon>
        <taxon>Pleuronectiformes</taxon>
        <taxon>Pleuronectoidei</taxon>
        <taxon>Pleuronectidae</taxon>
        <taxon>Pleuronectes</taxon>
    </lineage>
</organism>
<dbReference type="Proteomes" id="UP001153269">
    <property type="component" value="Unassembled WGS sequence"/>
</dbReference>
<feature type="compositionally biased region" description="Low complexity" evidence="1">
    <location>
        <begin position="66"/>
        <end position="88"/>
    </location>
</feature>
<proteinExistence type="predicted"/>
<reference evidence="2" key="1">
    <citation type="submission" date="2020-03" db="EMBL/GenBank/DDBJ databases">
        <authorList>
            <person name="Weist P."/>
        </authorList>
    </citation>
    <scope>NUCLEOTIDE SEQUENCE</scope>
</reference>